<dbReference type="RefSeq" id="WP_340358242.1">
    <property type="nucleotide sequence ID" value="NZ_JBBKZU010000007.1"/>
</dbReference>
<feature type="domain" description="AMP-binding enzyme C-terminal" evidence="4">
    <location>
        <begin position="449"/>
        <end position="524"/>
    </location>
</feature>
<protein>
    <submittedName>
        <fullName evidence="5">AMP-binding protein</fullName>
    </submittedName>
</protein>
<keyword evidence="6" id="KW-1185">Reference proteome</keyword>
<evidence type="ECO:0000259" key="4">
    <source>
        <dbReference type="Pfam" id="PF13193"/>
    </source>
</evidence>
<reference evidence="5 6" key="1">
    <citation type="submission" date="2024-03" db="EMBL/GenBank/DDBJ databases">
        <title>Novel species of the genus Variovorax.</title>
        <authorList>
            <person name="Liu Q."/>
            <person name="Xin Y.-H."/>
        </authorList>
    </citation>
    <scope>NUCLEOTIDE SEQUENCE [LARGE SCALE GENOMIC DNA]</scope>
    <source>
        <strain evidence="5 6">KACC 18899</strain>
    </source>
</reference>
<evidence type="ECO:0000256" key="1">
    <source>
        <dbReference type="ARBA" id="ARBA00006432"/>
    </source>
</evidence>
<evidence type="ECO:0000256" key="2">
    <source>
        <dbReference type="ARBA" id="ARBA00022598"/>
    </source>
</evidence>
<dbReference type="Gene3D" id="3.30.300.30">
    <property type="match status" value="1"/>
</dbReference>
<dbReference type="SUPFAM" id="SSF56801">
    <property type="entry name" value="Acetyl-CoA synthetase-like"/>
    <property type="match status" value="1"/>
</dbReference>
<dbReference type="Pfam" id="PF00501">
    <property type="entry name" value="AMP-binding"/>
    <property type="match status" value="1"/>
</dbReference>
<name>A0ABU8VHC3_9BURK</name>
<proteinExistence type="inferred from homology"/>
<dbReference type="Gene3D" id="3.40.50.12780">
    <property type="entry name" value="N-terminal domain of ligase-like"/>
    <property type="match status" value="1"/>
</dbReference>
<dbReference type="Pfam" id="PF13193">
    <property type="entry name" value="AMP-binding_C"/>
    <property type="match status" value="1"/>
</dbReference>
<dbReference type="InterPro" id="IPR045851">
    <property type="entry name" value="AMP-bd_C_sf"/>
</dbReference>
<accession>A0ABU8VHC3</accession>
<dbReference type="Proteomes" id="UP001365846">
    <property type="component" value="Unassembled WGS sequence"/>
</dbReference>
<dbReference type="PANTHER" id="PTHR43201:SF5">
    <property type="entry name" value="MEDIUM-CHAIN ACYL-COA LIGASE ACSF2, MITOCHONDRIAL"/>
    <property type="match status" value="1"/>
</dbReference>
<evidence type="ECO:0000313" key="5">
    <source>
        <dbReference type="EMBL" id="MEJ8813006.1"/>
    </source>
</evidence>
<keyword evidence="2" id="KW-0436">Ligase</keyword>
<dbReference type="EMBL" id="JBBKZU010000007">
    <property type="protein sequence ID" value="MEJ8813006.1"/>
    <property type="molecule type" value="Genomic_DNA"/>
</dbReference>
<evidence type="ECO:0000259" key="3">
    <source>
        <dbReference type="Pfam" id="PF00501"/>
    </source>
</evidence>
<dbReference type="PROSITE" id="PS00455">
    <property type="entry name" value="AMP_BINDING"/>
    <property type="match status" value="1"/>
</dbReference>
<sequence>MEPNAVTSDTYALRELTFPKVLARFAQRSRDKVFLTETATGRTFTYGQLDAWTDRVAHALQGFGVRRSGHTGLLMGNSAEHLAMFLAIAKIGAVSVPVNTAARGELLRYYLGQSDCETVIVDASLASRLQEVLSELPQVKRVIVVRTGDEGQGGAVEIEPTAALEVEDFHALVERATATPYAPAIEPRFCDLVLIAYTSGTTGPSKGSMLSQAAALTYGTSAAEAQGYRASDIFYVCLPLFHNNALLAATGAALVCGASVVMSRRFSVSRFWDEIRESKATITNFLGAMSSFLWSQPPSAGDADNCLRLVSMAPTPKYAAEFEERFGLRAMNNYGLSDYGMATSFTQWDPRDKLGSIGRPRRGVQVQIVDEDDFELPPGEPGEMVLRFDEPWRGTMGYYKMPEATLASRRNLWFHTGDRGMRDADGYLYFVDRKKDCIRRRGENISAFEVEQIIATHPGVADAAVFPVATATNDEEVAAVIVTKPGASLDELQLVAHCQRNMAYFMVPRYIQFRDALPTTMSQKVEKFKLRQELEAGLSQAWDREAAGVVLAR</sequence>
<dbReference type="InterPro" id="IPR042099">
    <property type="entry name" value="ANL_N_sf"/>
</dbReference>
<dbReference type="InterPro" id="IPR025110">
    <property type="entry name" value="AMP-bd_C"/>
</dbReference>
<feature type="domain" description="AMP-dependent synthetase/ligase" evidence="3">
    <location>
        <begin position="23"/>
        <end position="388"/>
    </location>
</feature>
<dbReference type="InterPro" id="IPR020845">
    <property type="entry name" value="AMP-binding_CS"/>
</dbReference>
<evidence type="ECO:0000313" key="6">
    <source>
        <dbReference type="Proteomes" id="UP001365846"/>
    </source>
</evidence>
<dbReference type="PANTHER" id="PTHR43201">
    <property type="entry name" value="ACYL-COA SYNTHETASE"/>
    <property type="match status" value="1"/>
</dbReference>
<comment type="similarity">
    <text evidence="1">Belongs to the ATP-dependent AMP-binding enzyme family.</text>
</comment>
<comment type="caution">
    <text evidence="5">The sequence shown here is derived from an EMBL/GenBank/DDBJ whole genome shotgun (WGS) entry which is preliminary data.</text>
</comment>
<organism evidence="5 6">
    <name type="scientific">Variovorax ureilyticus</name>
    <dbReference type="NCBI Taxonomy" id="1836198"/>
    <lineage>
        <taxon>Bacteria</taxon>
        <taxon>Pseudomonadati</taxon>
        <taxon>Pseudomonadota</taxon>
        <taxon>Betaproteobacteria</taxon>
        <taxon>Burkholderiales</taxon>
        <taxon>Comamonadaceae</taxon>
        <taxon>Variovorax</taxon>
    </lineage>
</organism>
<dbReference type="InterPro" id="IPR000873">
    <property type="entry name" value="AMP-dep_synth/lig_dom"/>
</dbReference>
<gene>
    <name evidence="5" type="ORF">WKW77_18115</name>
</gene>